<feature type="domain" description="WW" evidence="2">
    <location>
        <begin position="140"/>
        <end position="174"/>
    </location>
</feature>
<dbReference type="InterPro" id="IPR036020">
    <property type="entry name" value="WW_dom_sf"/>
</dbReference>
<feature type="compositionally biased region" description="Basic and acidic residues" evidence="1">
    <location>
        <begin position="67"/>
        <end position="86"/>
    </location>
</feature>
<dbReference type="Proteomes" id="UP001632038">
    <property type="component" value="Unassembled WGS sequence"/>
</dbReference>
<feature type="domain" description="WW" evidence="2">
    <location>
        <begin position="840"/>
        <end position="873"/>
    </location>
</feature>
<sequence length="873" mass="95295">MYPFMAALEDSLKITRIDLSQLVRQQPGNPLLLLEQYSDDEFDEDSSKGHKCVVTDDASIDIDEEEKAASLKETEDSETNDDKEPKGQCLMDDGSASEDPSQNLEKERITETDSDDLQQKQTNIMEETKSPAAPDERPVGDVSSSWRMVLHEESSQYYYWNIATGETSWEVPDILAQENVLNEDIVGKTDVVIDTCKSSMPLDMEEGEINSRPLVADSMVNCQTSDGADQGTKPDRCIEDEEDNRDASQSNEPSLPGRHSVANNGGTELTDISSKLIKRCESLLERLNSVKGLNCCLVNEGLKMKCTVEIETRLADIMALASHGSSLLPFWLHSEGQIKRLEAAVDGVIQCSNSSSLSEIEVSVESREGVGDDNEIGASEKKARLTVVELLAEYPVKKSNYEANNGDLTNPEQLPSAWYSSNSHVKDLGVTNEMAGAEKGSELASRPGHHSGEDVDMDVDMEVDETSSVRSPHGELFSVAPPSEEWIPPPPPDNEPFPPPPPDDEPFPPLPPDEPPESSYPPVSHLGSAQPLPYPEQYTLSYPGSNLEYYGQTNLEVPGSASYLHSDGGQLAVSHIPHYYEAAGNAYAVAPVLLNPAESTAYYSLQNGTLNPVSLISGVAESSGTTSEPVPLNLDSGTVGSADYYLESGSNLLPETNLSVVKSGDTMLKADPSGVPEAHFSTGASATSSVANGVSVSSTCDTTTSVPSAPAATTSKSQSKVPRNKKRTVAVVSTLRSNKKVSSLVDKWKAAKEELHEEEEEPEDTYEILERKRKREIEQWRAQQIASGEAKDNANFQPLGGDWRERVKRKKAQQMKESKQSSPDVTMDGNQQADLVELSKGLPSGWQVYWDDSSKQVYYGNVRTSETTWTRPT</sequence>
<dbReference type="PROSITE" id="PS01159">
    <property type="entry name" value="WW_DOMAIN_1"/>
    <property type="match status" value="2"/>
</dbReference>
<gene>
    <name evidence="3" type="ORF">CASFOL_014081</name>
</gene>
<proteinExistence type="predicted"/>
<feature type="region of interest" description="Disordered" evidence="1">
    <location>
        <begin position="694"/>
        <end position="726"/>
    </location>
</feature>
<dbReference type="Gene3D" id="2.20.70.10">
    <property type="match status" value="2"/>
</dbReference>
<evidence type="ECO:0000313" key="4">
    <source>
        <dbReference type="Proteomes" id="UP001632038"/>
    </source>
</evidence>
<dbReference type="SMART" id="SM00456">
    <property type="entry name" value="WW"/>
    <property type="match status" value="2"/>
</dbReference>
<dbReference type="PROSITE" id="PS50020">
    <property type="entry name" value="WW_DOMAIN_2"/>
    <property type="match status" value="2"/>
</dbReference>
<accession>A0ABD3DLW1</accession>
<dbReference type="AlphaFoldDB" id="A0ABD3DLW1"/>
<evidence type="ECO:0000256" key="1">
    <source>
        <dbReference type="SAM" id="MobiDB-lite"/>
    </source>
</evidence>
<dbReference type="SUPFAM" id="SSF51045">
    <property type="entry name" value="WW domain"/>
    <property type="match status" value="2"/>
</dbReference>
<reference evidence="4" key="1">
    <citation type="journal article" date="2024" name="IScience">
        <title>Strigolactones Initiate the Formation of Haustorium-like Structures in Castilleja.</title>
        <authorList>
            <person name="Buerger M."/>
            <person name="Peterson D."/>
            <person name="Chory J."/>
        </authorList>
    </citation>
    <scope>NUCLEOTIDE SEQUENCE [LARGE SCALE GENOMIC DNA]</scope>
</reference>
<feature type="region of interest" description="Disordered" evidence="1">
    <location>
        <begin position="222"/>
        <end position="266"/>
    </location>
</feature>
<keyword evidence="4" id="KW-1185">Reference proteome</keyword>
<organism evidence="3 4">
    <name type="scientific">Castilleja foliolosa</name>
    <dbReference type="NCBI Taxonomy" id="1961234"/>
    <lineage>
        <taxon>Eukaryota</taxon>
        <taxon>Viridiplantae</taxon>
        <taxon>Streptophyta</taxon>
        <taxon>Embryophyta</taxon>
        <taxon>Tracheophyta</taxon>
        <taxon>Spermatophyta</taxon>
        <taxon>Magnoliopsida</taxon>
        <taxon>eudicotyledons</taxon>
        <taxon>Gunneridae</taxon>
        <taxon>Pentapetalae</taxon>
        <taxon>asterids</taxon>
        <taxon>lamiids</taxon>
        <taxon>Lamiales</taxon>
        <taxon>Orobanchaceae</taxon>
        <taxon>Pedicularideae</taxon>
        <taxon>Castillejinae</taxon>
        <taxon>Castilleja</taxon>
    </lineage>
</organism>
<dbReference type="Pfam" id="PF00397">
    <property type="entry name" value="WW"/>
    <property type="match status" value="2"/>
</dbReference>
<feature type="compositionally biased region" description="Pro residues" evidence="1">
    <location>
        <begin position="487"/>
        <end position="513"/>
    </location>
</feature>
<feature type="compositionally biased region" description="Low complexity" evidence="1">
    <location>
        <begin position="694"/>
        <end position="720"/>
    </location>
</feature>
<dbReference type="CDD" id="cd00201">
    <property type="entry name" value="WW"/>
    <property type="match status" value="2"/>
</dbReference>
<feature type="region of interest" description="Disordered" evidence="1">
    <location>
        <begin position="40"/>
        <end position="119"/>
    </location>
</feature>
<comment type="caution">
    <text evidence="3">The sequence shown here is derived from an EMBL/GenBank/DDBJ whole genome shotgun (WGS) entry which is preliminary data.</text>
</comment>
<feature type="region of interest" description="Disordered" evidence="1">
    <location>
        <begin position="463"/>
        <end position="535"/>
    </location>
</feature>
<name>A0ABD3DLW1_9LAMI</name>
<dbReference type="PANTHER" id="PTHR47852">
    <property type="entry name" value="OS06G0298400 PROTEIN"/>
    <property type="match status" value="1"/>
</dbReference>
<dbReference type="PANTHER" id="PTHR47852:SF2">
    <property type="entry name" value="WW DOMAIN-CONTAINING PROTEIN"/>
    <property type="match status" value="1"/>
</dbReference>
<dbReference type="InterPro" id="IPR001202">
    <property type="entry name" value="WW_dom"/>
</dbReference>
<evidence type="ECO:0000313" key="3">
    <source>
        <dbReference type="EMBL" id="KAL3643266.1"/>
    </source>
</evidence>
<dbReference type="EMBL" id="JAVIJP010000016">
    <property type="protein sequence ID" value="KAL3643266.1"/>
    <property type="molecule type" value="Genomic_DNA"/>
</dbReference>
<protein>
    <recommendedName>
        <fullName evidence="2">WW domain-containing protein</fullName>
    </recommendedName>
</protein>
<evidence type="ECO:0000259" key="2">
    <source>
        <dbReference type="PROSITE" id="PS50020"/>
    </source>
</evidence>